<evidence type="ECO:0000256" key="1">
    <source>
        <dbReference type="SAM" id="MobiDB-lite"/>
    </source>
</evidence>
<feature type="compositionally biased region" description="Basic and acidic residues" evidence="1">
    <location>
        <begin position="126"/>
        <end position="136"/>
    </location>
</feature>
<feature type="region of interest" description="Disordered" evidence="1">
    <location>
        <begin position="331"/>
        <end position="393"/>
    </location>
</feature>
<feature type="compositionally biased region" description="Basic and acidic residues" evidence="1">
    <location>
        <begin position="82"/>
        <end position="94"/>
    </location>
</feature>
<accession>A0A0B7JPJ8</accession>
<feature type="compositionally biased region" description="Basic residues" evidence="1">
    <location>
        <begin position="143"/>
        <end position="159"/>
    </location>
</feature>
<feature type="region of interest" description="Disordered" evidence="1">
    <location>
        <begin position="26"/>
        <end position="195"/>
    </location>
</feature>
<name>A0A0B7JPJ8_BIOOC</name>
<dbReference type="AlphaFoldDB" id="A0A0B7JPJ8"/>
<feature type="compositionally biased region" description="Basic residues" evidence="1">
    <location>
        <begin position="95"/>
        <end position="105"/>
    </location>
</feature>
<evidence type="ECO:0000313" key="2">
    <source>
        <dbReference type="EMBL" id="CEO46908.1"/>
    </source>
</evidence>
<organism evidence="2">
    <name type="scientific">Bionectria ochroleuca</name>
    <name type="common">Gliocladium roseum</name>
    <dbReference type="NCBI Taxonomy" id="29856"/>
    <lineage>
        <taxon>Eukaryota</taxon>
        <taxon>Fungi</taxon>
        <taxon>Dikarya</taxon>
        <taxon>Ascomycota</taxon>
        <taxon>Pezizomycotina</taxon>
        <taxon>Sordariomycetes</taxon>
        <taxon>Hypocreomycetidae</taxon>
        <taxon>Hypocreales</taxon>
        <taxon>Bionectriaceae</taxon>
        <taxon>Clonostachys</taxon>
    </lineage>
</organism>
<feature type="compositionally biased region" description="Basic and acidic residues" evidence="1">
    <location>
        <begin position="773"/>
        <end position="798"/>
    </location>
</feature>
<feature type="compositionally biased region" description="Polar residues" evidence="1">
    <location>
        <begin position="162"/>
        <end position="189"/>
    </location>
</feature>
<proteinExistence type="predicted"/>
<feature type="compositionally biased region" description="Basic and acidic residues" evidence="1">
    <location>
        <begin position="841"/>
        <end position="852"/>
    </location>
</feature>
<sequence>MGRQKKQNRQKERQQPHAVDLMAALFGTPTRESIRRQEQQQAQSSFYDSDEFLESSESDEESSTEDDSVTWSEDSDSDEESDRPRAGRLAEKSSSKKKSRNRSTTRPKSSEKSKSKMVSPGKSSRSSRERASDSPKKSTSARTVHRSSSVKHKNRKHKKGDSSPSTRTPSYHLQQEQQAASSWATSPSSVPHPVPQAVPGYPPVYTTTPFPVLQPTQGFQQLQTTQIAPEAQNILAPLSQPPQVFAQPAQHQAAPILTYPQAPLAPVGIPACSSTNSIARKLSILQSEIDQKEKEVAARPHDVVLNYQLHTLRHEINKTLNEAMASPPLATCSPCSHKHSTASFEGEDGPSKFSTPVKNKTSRARTKSNQHEERGRSEAISSEAVPMGQRAESPEPSVKYHVCFGCGSVRSTKYHDSHPIDPGQGPIRNLCSKCRDAIIERGVIGSRHICFGCGIVRSKRFHKAHPAKKGEALLPNYCATCVSEMRTSETAVDCSVVGEHGHALLSNEIRSASKKYPDQSRQEIASSSKGKSGIDPVVFSKESKRKLPREHRARESSKSKEKLARPKADVSESSNKTSMGRKMKYSPPRVEDHTSNLGVEQKLSRQGTESAFYSDSIDVSVRSSAGGHSYDGPGNLPFSGLKPASGAPRQDILEDEQVLNDSNRASFKNYMNYHSWGNLDPNLKTPEDDTFFARSNADGFDSQSSPTSVASPATYVSSSKNHRSPKTEHILPKTTGGAFSADAGFDPTAWNFSAAPSWATKGTPKSESQNPSPDRDSRPDDQFRMKESSERDYHKSGKADGSPRTPQIPRSPFLRDQSNFGPGPGDQPSPPYSTNTPGGHHFPETAHEEPVYPREGKRSYNWYHGSVPGPDSKPKPKPNHFYFDAYNSQNCGDTGAWTKADKENYAEYEFPKFPIEEILDSDVKSDLGLMLPLTRNIASYESRTSHEVALGRLSPRGKIARYYFQAKDSTKNTN</sequence>
<dbReference type="EMBL" id="CDPU01000006">
    <property type="protein sequence ID" value="CEO46908.1"/>
    <property type="molecule type" value="Genomic_DNA"/>
</dbReference>
<feature type="compositionally biased region" description="Acidic residues" evidence="1">
    <location>
        <begin position="48"/>
        <end position="81"/>
    </location>
</feature>
<gene>
    <name evidence="2" type="ORF">BN869_000002963_1</name>
</gene>
<reference evidence="2" key="1">
    <citation type="submission" date="2015-01" db="EMBL/GenBank/DDBJ databases">
        <authorList>
            <person name="Durling Mikael"/>
        </authorList>
    </citation>
    <scope>NUCLEOTIDE SEQUENCE</scope>
</reference>
<feature type="compositionally biased region" description="Basic and acidic residues" evidence="1">
    <location>
        <begin position="550"/>
        <end position="570"/>
    </location>
</feature>
<feature type="region of interest" description="Disordered" evidence="1">
    <location>
        <begin position="687"/>
        <end position="852"/>
    </location>
</feature>
<feature type="compositionally biased region" description="Polar residues" evidence="1">
    <location>
        <begin position="701"/>
        <end position="719"/>
    </location>
</feature>
<feature type="region of interest" description="Disordered" evidence="1">
    <location>
        <begin position="512"/>
        <end position="610"/>
    </location>
</feature>
<protein>
    <submittedName>
        <fullName evidence="2">Uncharacterized protein</fullName>
    </submittedName>
</protein>